<sequence>MTQTLSLVISKRGAITQLIYTYLTQAFYAINLIRYRLQYPKVKFGIGIKIRGKFSIVGKGKVEIGENCAFISSDKNLPNKIVTQDSGAKISIGNNCTFYGTTLSVEGNGQIEIGNNCYFVIHSLIPNSIEVQEAGAKITIRDRCSFNGAKVIAKNCVELKKQCFVSDSLIVDTDYHSVEINRWDPNTQVKTKPICVGENVWLGSRSVILKGVSIGNNSVIGLGTIVRQSVPENVVVIGNPQIIIKKLDTNILPYKFPEDL</sequence>
<protein>
    <recommendedName>
        <fullName evidence="5">Transferase</fullName>
    </recommendedName>
</protein>
<evidence type="ECO:0000256" key="1">
    <source>
        <dbReference type="ARBA" id="ARBA00022679"/>
    </source>
</evidence>
<dbReference type="InterPro" id="IPR011004">
    <property type="entry name" value="Trimer_LpxA-like_sf"/>
</dbReference>
<evidence type="ECO:0000313" key="4">
    <source>
        <dbReference type="Proteomes" id="UP000029738"/>
    </source>
</evidence>
<keyword evidence="4" id="KW-1185">Reference proteome</keyword>
<dbReference type="CDD" id="cd04647">
    <property type="entry name" value="LbH_MAT_like"/>
    <property type="match status" value="1"/>
</dbReference>
<keyword evidence="1" id="KW-0808">Transferase</keyword>
<dbReference type="GO" id="GO:0043886">
    <property type="term" value="F:structural constituent of carboxysome shell"/>
    <property type="evidence" value="ECO:0007669"/>
    <property type="project" value="UniProtKB-ARBA"/>
</dbReference>
<name>A0A8S9TA94_9CYAN</name>
<dbReference type="InterPro" id="IPR018357">
    <property type="entry name" value="Hexapep_transf_CS"/>
</dbReference>
<evidence type="ECO:0008006" key="5">
    <source>
        <dbReference type="Google" id="ProtNLM"/>
    </source>
</evidence>
<dbReference type="Proteomes" id="UP000029738">
    <property type="component" value="Unassembled WGS sequence"/>
</dbReference>
<dbReference type="SUPFAM" id="SSF51161">
    <property type="entry name" value="Trimeric LpxA-like enzymes"/>
    <property type="match status" value="1"/>
</dbReference>
<proteinExistence type="predicted"/>
<accession>A0A8S9TA94</accession>
<comment type="caution">
    <text evidence="3">The sequence shown here is derived from an EMBL/GenBank/DDBJ whole genome shotgun (WGS) entry which is preliminary data.</text>
</comment>
<reference evidence="3" key="1">
    <citation type="journal article" date="2015" name="Genome Announc.">
        <title>Draft Genome Sequence of Tolypothrix boutellei Strain VB521301.</title>
        <authorList>
            <person name="Chandrababunaidu M.M."/>
            <person name="Singh D."/>
            <person name="Sen D."/>
            <person name="Bhan S."/>
            <person name="Das S."/>
            <person name="Gupta A."/>
            <person name="Adhikary S.P."/>
            <person name="Tripathy S."/>
        </authorList>
    </citation>
    <scope>NUCLEOTIDE SEQUENCE</scope>
    <source>
        <strain evidence="3">VB521301</strain>
    </source>
</reference>
<dbReference type="InterPro" id="IPR051159">
    <property type="entry name" value="Hexapeptide_acetyltransf"/>
</dbReference>
<keyword evidence="2" id="KW-0677">Repeat</keyword>
<dbReference type="GO" id="GO:0031470">
    <property type="term" value="C:carboxysome"/>
    <property type="evidence" value="ECO:0007669"/>
    <property type="project" value="UniProtKB-ARBA"/>
</dbReference>
<dbReference type="InterPro" id="IPR001451">
    <property type="entry name" value="Hexapep"/>
</dbReference>
<dbReference type="Pfam" id="PF14602">
    <property type="entry name" value="Hexapep_2"/>
    <property type="match status" value="1"/>
</dbReference>
<dbReference type="PANTHER" id="PTHR23416">
    <property type="entry name" value="SIALIC ACID SYNTHASE-RELATED"/>
    <property type="match status" value="1"/>
</dbReference>
<dbReference type="EMBL" id="JHEG04000001">
    <property type="protein sequence ID" value="KAF3889471.1"/>
    <property type="molecule type" value="Genomic_DNA"/>
</dbReference>
<gene>
    <name evidence="3" type="ORF">DA73_0400031305</name>
</gene>
<dbReference type="AlphaFoldDB" id="A0A8S9TA94"/>
<evidence type="ECO:0000256" key="2">
    <source>
        <dbReference type="ARBA" id="ARBA00022737"/>
    </source>
</evidence>
<reference evidence="3" key="2">
    <citation type="submission" date="2019-11" db="EMBL/GenBank/DDBJ databases">
        <title>Improved Assembly of Tolypothrix boutellei genome.</title>
        <authorList>
            <person name="Sarangi A.N."/>
            <person name="Mukherjee M."/>
            <person name="Ghosh S."/>
            <person name="Singh D."/>
            <person name="Das A."/>
            <person name="Kant S."/>
            <person name="Prusty A."/>
            <person name="Tripathy S."/>
        </authorList>
    </citation>
    <scope>NUCLEOTIDE SEQUENCE</scope>
    <source>
        <strain evidence="3">VB521301</strain>
    </source>
</reference>
<evidence type="ECO:0000313" key="3">
    <source>
        <dbReference type="EMBL" id="KAF3889471.1"/>
    </source>
</evidence>
<organism evidence="3 4">
    <name type="scientific">Tolypothrix bouteillei VB521301</name>
    <dbReference type="NCBI Taxonomy" id="1479485"/>
    <lineage>
        <taxon>Bacteria</taxon>
        <taxon>Bacillati</taxon>
        <taxon>Cyanobacteriota</taxon>
        <taxon>Cyanophyceae</taxon>
        <taxon>Nostocales</taxon>
        <taxon>Tolypothrichaceae</taxon>
        <taxon>Tolypothrix</taxon>
    </lineage>
</organism>
<dbReference type="RefSeq" id="WP_050046647.1">
    <property type="nucleotide sequence ID" value="NZ_JHEG04000001.1"/>
</dbReference>
<dbReference type="PROSITE" id="PS00101">
    <property type="entry name" value="HEXAPEP_TRANSFERASES"/>
    <property type="match status" value="1"/>
</dbReference>
<dbReference type="Gene3D" id="2.160.10.10">
    <property type="entry name" value="Hexapeptide repeat proteins"/>
    <property type="match status" value="1"/>
</dbReference>
<dbReference type="GO" id="GO:0016740">
    <property type="term" value="F:transferase activity"/>
    <property type="evidence" value="ECO:0007669"/>
    <property type="project" value="UniProtKB-KW"/>
</dbReference>
<dbReference type="OrthoDB" id="9801697at2"/>